<dbReference type="EMBL" id="CP001107">
    <property type="protein sequence ID" value="ACR74462.1"/>
    <property type="molecule type" value="Genomic_DNA"/>
</dbReference>
<dbReference type="GO" id="GO:0016020">
    <property type="term" value="C:membrane"/>
    <property type="evidence" value="ECO:0007669"/>
    <property type="project" value="InterPro"/>
</dbReference>
<proteinExistence type="inferred from homology"/>
<accession>C4ZCV7</accession>
<protein>
    <recommendedName>
        <fullName evidence="3">EamA domain-containing protein</fullName>
    </recommendedName>
</protein>
<dbReference type="PANTHER" id="PTHR22911:SF137">
    <property type="entry name" value="SOLUTE CARRIER FAMILY 35 MEMBER G2-RELATED"/>
    <property type="match status" value="1"/>
</dbReference>
<evidence type="ECO:0000313" key="5">
    <source>
        <dbReference type="Proteomes" id="UP000001477"/>
    </source>
</evidence>
<feature type="transmembrane region" description="Helical" evidence="2">
    <location>
        <begin position="204"/>
        <end position="224"/>
    </location>
</feature>
<evidence type="ECO:0000256" key="2">
    <source>
        <dbReference type="SAM" id="Phobius"/>
    </source>
</evidence>
<feature type="transmembrane region" description="Helical" evidence="2">
    <location>
        <begin position="146"/>
        <end position="165"/>
    </location>
</feature>
<feature type="domain" description="EamA" evidence="3">
    <location>
        <begin position="4"/>
        <end position="139"/>
    </location>
</feature>
<feature type="transmembrane region" description="Helical" evidence="2">
    <location>
        <begin position="260"/>
        <end position="278"/>
    </location>
</feature>
<feature type="transmembrane region" description="Helical" evidence="2">
    <location>
        <begin position="172"/>
        <end position="192"/>
    </location>
</feature>
<keyword evidence="2" id="KW-0472">Membrane</keyword>
<dbReference type="InterPro" id="IPR000620">
    <property type="entry name" value="EamA_dom"/>
</dbReference>
<evidence type="ECO:0000256" key="1">
    <source>
        <dbReference type="ARBA" id="ARBA00007362"/>
    </source>
</evidence>
<feature type="transmembrane region" description="Helical" evidence="2">
    <location>
        <begin position="33"/>
        <end position="50"/>
    </location>
</feature>
<evidence type="ECO:0000259" key="3">
    <source>
        <dbReference type="Pfam" id="PF00892"/>
    </source>
</evidence>
<dbReference type="Proteomes" id="UP000001477">
    <property type="component" value="Chromosome"/>
</dbReference>
<evidence type="ECO:0000313" key="4">
    <source>
        <dbReference type="EMBL" id="ACR74462.1"/>
    </source>
</evidence>
<dbReference type="PANTHER" id="PTHR22911">
    <property type="entry name" value="ACYL-MALONYL CONDENSING ENZYME-RELATED"/>
    <property type="match status" value="1"/>
</dbReference>
<dbReference type="KEGG" id="ere:EUBREC_0673"/>
<dbReference type="SUPFAM" id="SSF103481">
    <property type="entry name" value="Multidrug resistance efflux transporter EmrE"/>
    <property type="match status" value="2"/>
</dbReference>
<feature type="transmembrane region" description="Helical" evidence="2">
    <location>
        <begin position="70"/>
        <end position="89"/>
    </location>
</feature>
<dbReference type="HOGENOM" id="CLU_1003802_0_0_9"/>
<dbReference type="STRING" id="515619.EUBREC_0673"/>
<organism evidence="4 5">
    <name type="scientific">Agathobacter rectalis (strain ATCC 33656 / DSM 3377 / JCM 17463 / KCTC 5835 / VPI 0990)</name>
    <name type="common">Eubacterium rectale</name>
    <dbReference type="NCBI Taxonomy" id="515619"/>
    <lineage>
        <taxon>Bacteria</taxon>
        <taxon>Bacillati</taxon>
        <taxon>Bacillota</taxon>
        <taxon>Clostridia</taxon>
        <taxon>Lachnospirales</taxon>
        <taxon>Lachnospiraceae</taxon>
        <taxon>Agathobacter</taxon>
    </lineage>
</organism>
<dbReference type="InterPro" id="IPR037185">
    <property type="entry name" value="EmrE-like"/>
</dbReference>
<feature type="transmembrane region" description="Helical" evidence="2">
    <location>
        <begin position="95"/>
        <end position="116"/>
    </location>
</feature>
<keyword evidence="2" id="KW-1133">Transmembrane helix</keyword>
<gene>
    <name evidence="4" type="ordered locus">EUBREC_0673</name>
</gene>
<feature type="transmembrane region" description="Helical" evidence="2">
    <location>
        <begin position="236"/>
        <end position="254"/>
    </location>
</feature>
<reference evidence="4 5" key="1">
    <citation type="journal article" date="2009" name="Proc. Natl. Acad. Sci. U.S.A.">
        <title>Characterizing a model human gut microbiota composed of members of its two dominant bacterial phyla.</title>
        <authorList>
            <person name="Mahowald M.A."/>
            <person name="Rey F.E."/>
            <person name="Seedorf H."/>
            <person name="Turnbaugh P.J."/>
            <person name="Fulton R.S."/>
            <person name="Wollam A."/>
            <person name="Shah N."/>
            <person name="Wang C."/>
            <person name="Magrini V."/>
            <person name="Wilson R.K."/>
            <person name="Cantarel B.L."/>
            <person name="Coutinho P.M."/>
            <person name="Henrissat B."/>
            <person name="Crock L.W."/>
            <person name="Russell A."/>
            <person name="Verberkmoes N.C."/>
            <person name="Hettich R.L."/>
            <person name="Gordon J.I."/>
        </authorList>
    </citation>
    <scope>NUCLEOTIDE SEQUENCE [LARGE SCALE GENOMIC DNA]</scope>
    <source>
        <strain evidence="5">ATCC 33656 / DSM 3377 / JCM 17463 / KCTC 5835 / LMG 30912 / VPI 0990</strain>
    </source>
</reference>
<keyword evidence="2" id="KW-0812">Transmembrane</keyword>
<feature type="domain" description="EamA" evidence="3">
    <location>
        <begin position="143"/>
        <end position="277"/>
    </location>
</feature>
<comment type="similarity">
    <text evidence="1">Belongs to the EamA transporter family.</text>
</comment>
<dbReference type="Pfam" id="PF00892">
    <property type="entry name" value="EamA"/>
    <property type="match status" value="2"/>
</dbReference>
<dbReference type="PaxDb" id="515619-EUBREC_0673"/>
<dbReference type="AlphaFoldDB" id="C4ZCV7"/>
<sequence>MYMTGIIWACAATFIAACVPILAKVGTKKTDPALAGSIAGIVLCASIFFYRKDNIMGSSLTALGQRSVIFILLAGLATGLFGICFFKSIHEGYTFQVTAIVKCSYIITLAAGFFLFHNTPDTFDYIAIALMIVGTVILNLDGTGILFALLAAVCASAAHILVSLGEIQLDKGFIAFWCVFIGTLVLIIFTIATGGMKKIRSMSFVDGICLILAGIAYPLAYDFYGRAVSMSGSYAGYIFNLTIIVMMICSSVILKEKVSGKKFLGACIFIAALFVIACN</sequence>
<name>C4ZCV7_AGARV</name>